<dbReference type="GO" id="GO:0016020">
    <property type="term" value="C:membrane"/>
    <property type="evidence" value="ECO:0007669"/>
    <property type="project" value="UniProtKB-SubCell"/>
</dbReference>
<sequence>MQILIFTISLLCLLAEAEPLTLTKDDFFENIERGGVFFVRFFAPWCGVCKRMEPEWNLASESAPDGVAYANIDGESVKKLQKQIGISGYPSLVFFKDGNLLFEYRGERTKEAFNKAARKIMEPFFLRASLSSNNLKRAIFTFQTSKKSKERSETNFFLLGHFNNEKFQQSSIFSHFSSAAKQYLPYPSRFYTVNMPYIDYDTIKANQQTNHKKKLINNINENQQEKEALNDNQNDIINEQNEQELINTEEKELTKQERVLDTFISIIKEAKLCPNIEQDSELPKFVSFQTYDKLKKIIQPILENDIKSEDIYNLLTQYLNKSDLKKFIDLLNDEDFYLLIASEINGKIIEAFPIISDNFYSTNYADQQPNISHYSTKQPSNRKISEKSQEKQTIRQKTSISQDSASLQLPKSKLSEILKNPSNPLNARWPVSPNALIPHTFLGQWIFDRIYGPGSWFSAELHDYIDVLNRNAVFGVVSKEGMKNKQKLGVDDNNGNNEQIGQQGGNIDDNEEEDVDYLKMAKDFRDFAQQYTCETSKPVIQSQIQSEQQQDQNQLTGINNEQQEDIENQADNDNDSIKQEQQQINQQQTQSKSNKQSKFSNVQSKPNPQTLNQAPTPIFFFSLIDADKYKTFYDHFNTDRETPPLIFAYNSTSEETWTEQIMFNLTERKEYESEQIRLKMRSEKKKRYQEIQEKTSDQAEFDLQIASLNDEEDKIYETRLKQLKLNTFSNKLMHQFLNKVINRETPSTIYKHPFSDKMEDFFNEHLVKIIVVIVAFFAIIIGSLIYCICKSDICSDQEKFQDKMEMMAERQRQQQIQDKMEKQGIYVNPQITQAAGRKFHASKKEQAQAAQIAAMRKKQNNKNKTSNDEQESDEITDEKQQRIRQLHQFQEVLKKQGEDIDAKLPTFEQMDEDEQEKFREQVNIWNQNKEYVNQFRNEVYLENQAFLQKQGAFAQQQQMKQQKEEKKKKKTQKDQQEKEQLNLQKQQKKQLKKEEQQKLLMQQKIQQLQEQQLELKAKKGTKLKKK</sequence>
<gene>
    <name evidence="10" type="ORF">EZS28_009867</name>
</gene>
<dbReference type="PANTHER" id="PTHR46426:SF1">
    <property type="entry name" value="PROTEIN DISULFIDE-ISOMERASE TMX3"/>
    <property type="match status" value="1"/>
</dbReference>
<proteinExistence type="predicted"/>
<comment type="subcellular location">
    <subcellularLocation>
        <location evidence="1">Membrane</location>
        <topology evidence="1">Single-pass membrane protein</topology>
    </subcellularLocation>
</comment>
<feature type="compositionally biased region" description="Low complexity" evidence="6">
    <location>
        <begin position="491"/>
        <end position="507"/>
    </location>
</feature>
<feature type="compositionally biased region" description="Polar residues" evidence="6">
    <location>
        <begin position="395"/>
        <end position="405"/>
    </location>
</feature>
<evidence type="ECO:0000256" key="3">
    <source>
        <dbReference type="ARBA" id="ARBA00022989"/>
    </source>
</evidence>
<feature type="region of interest" description="Disordered" evidence="6">
    <location>
        <begin position="574"/>
        <end position="614"/>
    </location>
</feature>
<evidence type="ECO:0000313" key="11">
    <source>
        <dbReference type="Proteomes" id="UP000324800"/>
    </source>
</evidence>
<dbReference type="CDD" id="cd02961">
    <property type="entry name" value="PDI_a_family"/>
    <property type="match status" value="1"/>
</dbReference>
<feature type="chain" id="PRO_5023879350" description="Thioredoxin domain-containing protein" evidence="8">
    <location>
        <begin position="18"/>
        <end position="1026"/>
    </location>
</feature>
<feature type="transmembrane region" description="Helical" evidence="7">
    <location>
        <begin position="766"/>
        <end position="789"/>
    </location>
</feature>
<feature type="compositionally biased region" description="Low complexity" evidence="6">
    <location>
        <begin position="579"/>
        <end position="605"/>
    </location>
</feature>
<feature type="compositionally biased region" description="Basic and acidic residues" evidence="6">
    <location>
        <begin position="383"/>
        <end position="393"/>
    </location>
</feature>
<evidence type="ECO:0000313" key="10">
    <source>
        <dbReference type="EMBL" id="KAA6394604.1"/>
    </source>
</evidence>
<dbReference type="OrthoDB" id="71336at2759"/>
<feature type="signal peptide" evidence="8">
    <location>
        <begin position="1"/>
        <end position="17"/>
    </location>
</feature>
<dbReference type="Proteomes" id="UP000324800">
    <property type="component" value="Unassembled WGS sequence"/>
</dbReference>
<dbReference type="GO" id="GO:0005783">
    <property type="term" value="C:endoplasmic reticulum"/>
    <property type="evidence" value="ECO:0007669"/>
    <property type="project" value="TreeGrafter"/>
</dbReference>
<evidence type="ECO:0000256" key="8">
    <source>
        <dbReference type="SAM" id="SignalP"/>
    </source>
</evidence>
<reference evidence="10 11" key="1">
    <citation type="submission" date="2019-03" db="EMBL/GenBank/DDBJ databases">
        <title>Single cell metagenomics reveals metabolic interactions within the superorganism composed of flagellate Streblomastix strix and complex community of Bacteroidetes bacteria on its surface.</title>
        <authorList>
            <person name="Treitli S.C."/>
            <person name="Kolisko M."/>
            <person name="Husnik F."/>
            <person name="Keeling P."/>
            <person name="Hampl V."/>
        </authorList>
    </citation>
    <scope>NUCLEOTIDE SEQUENCE [LARGE SCALE GENOMIC DNA]</scope>
    <source>
        <strain evidence="10">ST1C</strain>
    </source>
</reference>
<dbReference type="PANTHER" id="PTHR46426">
    <property type="entry name" value="PROTEIN DISULFIDE-ISOMERASE TMX3"/>
    <property type="match status" value="1"/>
</dbReference>
<feature type="coiled-coil region" evidence="5">
    <location>
        <begin position="205"/>
        <end position="242"/>
    </location>
</feature>
<keyword evidence="2 7" id="KW-0812">Transmembrane</keyword>
<dbReference type="InterPro" id="IPR036249">
    <property type="entry name" value="Thioredoxin-like_sf"/>
</dbReference>
<keyword evidence="4 7" id="KW-0472">Membrane</keyword>
<dbReference type="InterPro" id="IPR052250">
    <property type="entry name" value="PDI_TMX3"/>
</dbReference>
<keyword evidence="8" id="KW-0732">Signal</keyword>
<feature type="region of interest" description="Disordered" evidence="6">
    <location>
        <begin position="849"/>
        <end position="880"/>
    </location>
</feature>
<evidence type="ECO:0000256" key="7">
    <source>
        <dbReference type="SAM" id="Phobius"/>
    </source>
</evidence>
<evidence type="ECO:0000256" key="5">
    <source>
        <dbReference type="SAM" id="Coils"/>
    </source>
</evidence>
<feature type="region of interest" description="Disordered" evidence="6">
    <location>
        <begin position="372"/>
        <end position="405"/>
    </location>
</feature>
<feature type="compositionally biased region" description="Polar residues" evidence="6">
    <location>
        <begin position="372"/>
        <end position="382"/>
    </location>
</feature>
<feature type="domain" description="Thioredoxin" evidence="9">
    <location>
        <begin position="11"/>
        <end position="122"/>
    </location>
</feature>
<name>A0A5J4WHR7_9EUKA</name>
<dbReference type="PROSITE" id="PS51352">
    <property type="entry name" value="THIOREDOXIN_2"/>
    <property type="match status" value="1"/>
</dbReference>
<dbReference type="AlphaFoldDB" id="A0A5J4WHR7"/>
<evidence type="ECO:0000256" key="2">
    <source>
        <dbReference type="ARBA" id="ARBA00022692"/>
    </source>
</evidence>
<accession>A0A5J4WHR7</accession>
<evidence type="ECO:0000259" key="9">
    <source>
        <dbReference type="PROSITE" id="PS51352"/>
    </source>
</evidence>
<dbReference type="InterPro" id="IPR013766">
    <property type="entry name" value="Thioredoxin_domain"/>
</dbReference>
<evidence type="ECO:0000256" key="6">
    <source>
        <dbReference type="SAM" id="MobiDB-lite"/>
    </source>
</evidence>
<dbReference type="EMBL" id="SNRW01001902">
    <property type="protein sequence ID" value="KAA6394604.1"/>
    <property type="molecule type" value="Genomic_DNA"/>
</dbReference>
<dbReference type="Pfam" id="PF00085">
    <property type="entry name" value="Thioredoxin"/>
    <property type="match status" value="1"/>
</dbReference>
<evidence type="ECO:0000256" key="1">
    <source>
        <dbReference type="ARBA" id="ARBA00004167"/>
    </source>
</evidence>
<comment type="caution">
    <text evidence="10">The sequence shown here is derived from an EMBL/GenBank/DDBJ whole genome shotgun (WGS) entry which is preliminary data.</text>
</comment>
<feature type="region of interest" description="Disordered" evidence="6">
    <location>
        <begin position="957"/>
        <end position="989"/>
    </location>
</feature>
<evidence type="ECO:0000256" key="4">
    <source>
        <dbReference type="ARBA" id="ARBA00023136"/>
    </source>
</evidence>
<protein>
    <recommendedName>
        <fullName evidence="9">Thioredoxin domain-containing protein</fullName>
    </recommendedName>
</protein>
<keyword evidence="5" id="KW-0175">Coiled coil</keyword>
<keyword evidence="3 7" id="KW-1133">Transmembrane helix</keyword>
<dbReference type="Gene3D" id="3.40.30.10">
    <property type="entry name" value="Glutaredoxin"/>
    <property type="match status" value="1"/>
</dbReference>
<feature type="region of interest" description="Disordered" evidence="6">
    <location>
        <begin position="485"/>
        <end position="510"/>
    </location>
</feature>
<organism evidence="10 11">
    <name type="scientific">Streblomastix strix</name>
    <dbReference type="NCBI Taxonomy" id="222440"/>
    <lineage>
        <taxon>Eukaryota</taxon>
        <taxon>Metamonada</taxon>
        <taxon>Preaxostyla</taxon>
        <taxon>Oxymonadida</taxon>
        <taxon>Streblomastigidae</taxon>
        <taxon>Streblomastix</taxon>
    </lineage>
</organism>
<dbReference type="SUPFAM" id="SSF52833">
    <property type="entry name" value="Thioredoxin-like"/>
    <property type="match status" value="1"/>
</dbReference>